<dbReference type="Proteomes" id="UP001596434">
    <property type="component" value="Unassembled WGS sequence"/>
</dbReference>
<dbReference type="RefSeq" id="WP_379704394.1">
    <property type="nucleotide sequence ID" value="NZ_JBHTAT010000001.1"/>
</dbReference>
<dbReference type="NCBIfam" id="TIGR02537">
    <property type="entry name" value="arch_flag_Nterm"/>
    <property type="match status" value="1"/>
</dbReference>
<name>A0ABD6A118_9EURY</name>
<evidence type="ECO:0000259" key="2">
    <source>
        <dbReference type="Pfam" id="PF07790"/>
    </source>
</evidence>
<keyword evidence="1" id="KW-0472">Membrane</keyword>
<dbReference type="GeneID" id="96954357"/>
<feature type="transmembrane region" description="Helical" evidence="1">
    <location>
        <begin position="20"/>
        <end position="41"/>
    </location>
</feature>
<dbReference type="InterPro" id="IPR013373">
    <property type="entry name" value="Flagellin/pilin_N_arc"/>
</dbReference>
<dbReference type="Pfam" id="PF07790">
    <property type="entry name" value="Pilin_N"/>
    <property type="match status" value="1"/>
</dbReference>
<organism evidence="3 4">
    <name type="scientific">Haloplanus litoreus</name>
    <dbReference type="NCBI Taxonomy" id="767515"/>
    <lineage>
        <taxon>Archaea</taxon>
        <taxon>Methanobacteriati</taxon>
        <taxon>Methanobacteriota</taxon>
        <taxon>Stenosarchaea group</taxon>
        <taxon>Halobacteria</taxon>
        <taxon>Halobacteriales</taxon>
        <taxon>Haloferacaceae</taxon>
        <taxon>Haloplanus</taxon>
    </lineage>
</organism>
<reference evidence="3 4" key="1">
    <citation type="journal article" date="2019" name="Int. J. Syst. Evol. Microbiol.">
        <title>The Global Catalogue of Microorganisms (GCM) 10K type strain sequencing project: providing services to taxonomists for standard genome sequencing and annotation.</title>
        <authorList>
            <consortium name="The Broad Institute Genomics Platform"/>
            <consortium name="The Broad Institute Genome Sequencing Center for Infectious Disease"/>
            <person name="Wu L."/>
            <person name="Ma J."/>
        </authorList>
    </citation>
    <scope>NUCLEOTIDE SEQUENCE [LARGE SCALE GENOMIC DNA]</scope>
    <source>
        <strain evidence="3 4">GX21</strain>
    </source>
</reference>
<evidence type="ECO:0000313" key="3">
    <source>
        <dbReference type="EMBL" id="MFC7255978.1"/>
    </source>
</evidence>
<gene>
    <name evidence="3" type="ORF">ACFQKE_11865</name>
</gene>
<dbReference type="AlphaFoldDB" id="A0ABD6A118"/>
<sequence>MQVWRFLTSEDAQSEVVGTVLLVAITVVVASILGVFAFGVANNERIPQMALDFEFGGSDVTITHEGGNTVTTDGTLRTRVSEGTLTGDDWADLDGPIESGTNVTLVHEEGGGRAPWDGETVRVRWQSDDGEASAVIARRRAPT</sequence>
<dbReference type="InterPro" id="IPR012859">
    <property type="entry name" value="Pilin_N_archaeal"/>
</dbReference>
<proteinExistence type="predicted"/>
<feature type="domain" description="Archaeal Type IV pilin N-terminal" evidence="2">
    <location>
        <begin position="12"/>
        <end position="73"/>
    </location>
</feature>
<protein>
    <submittedName>
        <fullName evidence="3">Type IV pilin N-terminal domain-containing protein</fullName>
    </submittedName>
</protein>
<evidence type="ECO:0000313" key="4">
    <source>
        <dbReference type="Proteomes" id="UP001596434"/>
    </source>
</evidence>
<keyword evidence="4" id="KW-1185">Reference proteome</keyword>
<evidence type="ECO:0000256" key="1">
    <source>
        <dbReference type="SAM" id="Phobius"/>
    </source>
</evidence>
<keyword evidence="1" id="KW-0812">Transmembrane</keyword>
<accession>A0ABD6A118</accession>
<keyword evidence="1" id="KW-1133">Transmembrane helix</keyword>
<comment type="caution">
    <text evidence="3">The sequence shown here is derived from an EMBL/GenBank/DDBJ whole genome shotgun (WGS) entry which is preliminary data.</text>
</comment>
<dbReference type="EMBL" id="JBHTAT010000001">
    <property type="protein sequence ID" value="MFC7255978.1"/>
    <property type="molecule type" value="Genomic_DNA"/>
</dbReference>